<dbReference type="EMBL" id="LDXE02000010">
    <property type="protein sequence ID" value="PBN67207.1"/>
    <property type="molecule type" value="Genomic_DNA"/>
</dbReference>
<accession>A0A2A2XTF7</accession>
<reference evidence="8 10" key="1">
    <citation type="journal article" date="2015" name="Genome Announc.">
        <title>Draft Genome Sequences of Human-Pathogenic Escherichia coli O26:H11 Strains Carrying the stx2 Gene Only and Circulating in France.</title>
        <authorList>
            <person name="Delannoy S."/>
            <person name="Mariani-Kurkdjian P."/>
            <person name="Bonacorsi S."/>
            <person name="Liguori S."/>
            <person name="Ison S.A."/>
            <person name="Fach P."/>
        </authorList>
    </citation>
    <scope>NUCLEOTIDE SEQUENCE [LARGE SCALE GENOMIC DNA]</scope>
    <source>
        <strain evidence="8 10">34870</strain>
    </source>
</reference>
<dbReference type="Proteomes" id="UP000218543">
    <property type="component" value="Unassembled WGS sequence"/>
</dbReference>
<evidence type="ECO:0000313" key="11">
    <source>
        <dbReference type="Proteomes" id="UP000185794"/>
    </source>
</evidence>
<evidence type="ECO:0000313" key="1">
    <source>
        <dbReference type="EMBL" id="ATP24049.1"/>
    </source>
</evidence>
<dbReference type="EMBL" id="NNAK01000005">
    <property type="protein sequence ID" value="OZP04562.1"/>
    <property type="molecule type" value="Genomic_DNA"/>
</dbReference>
<evidence type="ECO:0000313" key="9">
    <source>
        <dbReference type="EMBL" id="RVE11726.1"/>
    </source>
</evidence>
<dbReference type="Proteomes" id="UP000288459">
    <property type="component" value="Unassembled WGS sequence"/>
</dbReference>
<evidence type="ECO:0000313" key="13">
    <source>
        <dbReference type="Proteomes" id="UP000197270"/>
    </source>
</evidence>
<name>A0A1M3RXS1_ECOLX</name>
<protein>
    <submittedName>
        <fullName evidence="8">Triosephosphate isomerase</fullName>
    </submittedName>
</protein>
<evidence type="ECO:0000313" key="10">
    <source>
        <dbReference type="Proteomes" id="UP000036331"/>
    </source>
</evidence>
<dbReference type="AlphaFoldDB" id="A0A1M3RXS1"/>
<evidence type="ECO:0000313" key="5">
    <source>
        <dbReference type="EMBL" id="OWW50867.1"/>
    </source>
</evidence>
<dbReference type="EMBL" id="NHTF01000076">
    <property type="protein sequence ID" value="OWW50867.1"/>
    <property type="molecule type" value="Genomic_DNA"/>
</dbReference>
<dbReference type="Proteomes" id="UP000197270">
    <property type="component" value="Unassembled WGS sequence"/>
</dbReference>
<reference evidence="7 14" key="2">
    <citation type="submission" date="2016-12" db="EMBL/GenBank/DDBJ databases">
        <title>Real-Time Genomic Investigation Underlying the Public Health Response to a Shiga Toxin-Producing Escherichia Coli O26:H11 Outbreak in a Nursery.</title>
        <authorList>
            <person name="Ferdous M."/>
            <person name="Moran-Gilad J."/>
            <person name="Rossen J.W."/>
            <person name="Gdalevich M."/>
        </authorList>
    </citation>
    <scope>NUCLEOTIDE SEQUENCE [LARGE SCALE GENOMIC DNA]</scope>
    <source>
        <strain evidence="7 14">STEC 514-2</strain>
    </source>
</reference>
<accession>A0A1M3RXS1</accession>
<reference evidence="5 13" key="6">
    <citation type="submission" date="2017-05" db="EMBL/GenBank/DDBJ databases">
        <title>Sequencing of Escherichia coli that cause persistent and transient Mastitis.</title>
        <authorList>
            <person name="Thacker T.C."/>
            <person name="Lippolis J.D."/>
            <person name="Brunelle B.W."/>
            <person name="Casey T.A."/>
            <person name="Reinhardt T.A."/>
            <person name="Sacco R.E."/>
            <person name="Holman D.B."/>
        </authorList>
    </citation>
    <scope>NUCLEOTIDE SEQUENCE [LARGE SCALE GENOMIC DNA]</scope>
    <source>
        <strain evidence="5 13">ECA-B</strain>
    </source>
</reference>
<dbReference type="EMBL" id="MRVZ01000023">
    <property type="protein sequence ID" value="PAU24652.1"/>
    <property type="molecule type" value="Genomic_DNA"/>
</dbReference>
<evidence type="ECO:0000313" key="17">
    <source>
        <dbReference type="Proteomes" id="UP000264870"/>
    </source>
</evidence>
<dbReference type="Proteomes" id="UP000234238">
    <property type="component" value="Chromosome"/>
</dbReference>
<dbReference type="Proteomes" id="UP000188967">
    <property type="component" value="Unassembled WGS sequence"/>
</dbReference>
<sequence>MTKSKAFVPMNLYTVSQTCCPAGRPSSFIRL</sequence>
<evidence type="ECO:0000313" key="12">
    <source>
        <dbReference type="Proteomes" id="UP000188967"/>
    </source>
</evidence>
<evidence type="ECO:0000313" key="18">
    <source>
        <dbReference type="Proteomes" id="UP000288459"/>
    </source>
</evidence>
<evidence type="ECO:0000313" key="7">
    <source>
        <dbReference type="EMBL" id="PAU24652.1"/>
    </source>
</evidence>
<dbReference type="EMBL" id="CP024092">
    <property type="protein sequence ID" value="ATP24049.1"/>
    <property type="molecule type" value="Genomic_DNA"/>
</dbReference>
<evidence type="ECO:0000313" key="15">
    <source>
        <dbReference type="Proteomes" id="UP000225264"/>
    </source>
</evidence>
<reference evidence="9 18" key="8">
    <citation type="submission" date="2017-08" db="EMBL/GenBank/DDBJ databases">
        <title>Sequencing of Escherichia coli CCPM 6219.</title>
        <authorList>
            <person name="Liu S.-L."/>
            <person name="Zhou Y.-J."/>
            <person name="Zhao M.-F."/>
        </authorList>
    </citation>
    <scope>NUCLEOTIDE SEQUENCE [LARGE SCALE GENOMIC DNA]</scope>
    <source>
        <strain evidence="9 18">CCPM 6219</strain>
    </source>
</reference>
<reference evidence="3 11" key="3">
    <citation type="journal article" date="2017" name="Front. Cell. Infect. Microbiol.">
        <title>Chaperone-usher pili loci of human colonization factor-negative enterotoxigenic Escherichia coli.</title>
        <authorList>
            <person name="Del Canto F."/>
            <person name="Vidal R."/>
            <person name="Stine O.C."/>
            <person name="Pop M."/>
        </authorList>
    </citation>
    <scope>NUCLEOTIDE SEQUENCE [LARGE SCALE GENOMIC DNA]</scope>
    <source>
        <strain evidence="3 11">700324</strain>
    </source>
</reference>
<evidence type="ECO:0000313" key="16">
    <source>
        <dbReference type="Proteomes" id="UP000234238"/>
    </source>
</evidence>
<evidence type="ECO:0000313" key="2">
    <source>
        <dbReference type="EMBL" id="AUK03324.1"/>
    </source>
</evidence>
<reference evidence="1 15" key="9">
    <citation type="submission" date="2017-10" db="EMBL/GenBank/DDBJ databases">
        <title>Genome and in vitro analysis of Escherichia coli resistant to antibiotic.</title>
        <authorList>
            <person name="Pereira U.P."/>
            <person name="Facimoto C.T."/>
            <person name="Campos P.A."/>
            <person name="Araujo B.F."/>
            <person name="Royer S."/>
            <person name="Goncalves I.R."/>
            <person name="Ferreira M.L."/>
            <person name="Gontijo P."/>
            <person name="Ribas R.M."/>
        </authorList>
    </citation>
    <scope>NUCLEOTIDE SEQUENCE [LARGE SCALE GENOMIC DNA]</scope>
    <source>
        <strain evidence="1 15">UFU_EC98</strain>
    </source>
</reference>
<reference evidence="2 16" key="10">
    <citation type="submission" date="2017-10" db="EMBL/GenBank/DDBJ databases">
        <title>mcr-1 positive E.coli isolates in China.</title>
        <authorList>
            <person name="Li B."/>
            <person name="Wang X."/>
        </authorList>
    </citation>
    <scope>NUCLEOTIDE SEQUENCE [LARGE SCALE GENOMIC DNA]</scope>
    <source>
        <strain evidence="2 16">14EC029</strain>
    </source>
</reference>
<dbReference type="Proteomes" id="UP000185794">
    <property type="component" value="Unassembled WGS sequence"/>
</dbReference>
<evidence type="ECO:0000313" key="14">
    <source>
        <dbReference type="Proteomes" id="UP000218543"/>
    </source>
</evidence>
<proteinExistence type="predicted"/>
<dbReference type="EMBL" id="LRKC01000161">
    <property type="protein sequence ID" value="OKV06208.1"/>
    <property type="molecule type" value="Genomic_DNA"/>
</dbReference>
<keyword evidence="8" id="KW-0413">Isomerase</keyword>
<reference evidence="4 12" key="4">
    <citation type="submission" date="2017-01" db="EMBL/GenBank/DDBJ databases">
        <title>Draft genome sequence of an E. coli strain isolated from human, in Amazon, Brazil.</title>
        <authorList>
            <person name="Moura Q."/>
            <person name="Fernandes M.R."/>
            <person name="Cerdeira L."/>
            <person name="Vianello M."/>
            <person name="Souza T.A."/>
            <person name="Ienne S."/>
            <person name="Lincopan N."/>
        </authorList>
    </citation>
    <scope>NUCLEOTIDE SEQUENCE [LARGE SCALE GENOMIC DNA]</scope>
    <source>
        <strain evidence="4 12">ICBEcBL-II-13</strain>
    </source>
</reference>
<gene>
    <name evidence="8" type="ORF">ABE91_028950</name>
    <name evidence="3" type="ORF">AWP47_23060</name>
    <name evidence="7" type="ORF">BTQ06_07735</name>
    <name evidence="4" type="ORF">BXT93_20685</name>
    <name evidence="5" type="ORF">CCS08_26580</name>
    <name evidence="6" type="ORF">CG702_03485</name>
    <name evidence="9" type="ORF">CIG67_15725</name>
    <name evidence="1" type="ORF">CQ842_10770</name>
    <name evidence="2" type="ORF">CR538_24600</name>
</gene>
<accession>A0A1W2MJT6</accession>
<evidence type="ECO:0000313" key="3">
    <source>
        <dbReference type="EMBL" id="OKV06208.1"/>
    </source>
</evidence>
<evidence type="ECO:0000313" key="8">
    <source>
        <dbReference type="EMBL" id="PBN67207.1"/>
    </source>
</evidence>
<dbReference type="EMBL" id="MTPS01000366">
    <property type="protein sequence ID" value="ONG32470.1"/>
    <property type="molecule type" value="Genomic_DNA"/>
</dbReference>
<evidence type="ECO:0000313" key="6">
    <source>
        <dbReference type="EMBL" id="OZP04562.1"/>
    </source>
</evidence>
<reference evidence="6 17" key="7">
    <citation type="submission" date="2017-07" db="EMBL/GenBank/DDBJ databases">
        <authorList>
            <person name="Zhi S."/>
            <person name="Banting G."/>
            <person name="Neumann N."/>
        </authorList>
    </citation>
    <scope>NUCLEOTIDE SEQUENCE [LARGE SCALE GENOMIC DNA]</scope>
    <source>
        <strain evidence="6 17">WW41</strain>
    </source>
</reference>
<reference evidence="8" key="5">
    <citation type="submission" date="2017-03" db="EMBL/GenBank/DDBJ databases">
        <title>The mobilome is the main driver of stx2-positive O26:H11 Escherichia coli strains evolution.</title>
        <authorList>
            <person name="Delannoy S."/>
            <person name="Mariani-Kurkdjian P."/>
            <person name="Webb H.E."/>
            <person name="Bonacorsi S."/>
            <person name="Fach P."/>
        </authorList>
    </citation>
    <scope>NUCLEOTIDE SEQUENCE</scope>
    <source>
        <strain evidence="8">34870</strain>
    </source>
</reference>
<dbReference type="EMBL" id="CP024141">
    <property type="protein sequence ID" value="AUK03324.1"/>
    <property type="molecule type" value="Genomic_DNA"/>
</dbReference>
<dbReference type="GO" id="GO:0016853">
    <property type="term" value="F:isomerase activity"/>
    <property type="evidence" value="ECO:0007669"/>
    <property type="project" value="UniProtKB-KW"/>
</dbReference>
<dbReference type="EMBL" id="NPIM01000142">
    <property type="protein sequence ID" value="RVE11726.1"/>
    <property type="molecule type" value="Genomic_DNA"/>
</dbReference>
<organism evidence="8 10">
    <name type="scientific">Escherichia coli</name>
    <dbReference type="NCBI Taxonomy" id="562"/>
    <lineage>
        <taxon>Bacteria</taxon>
        <taxon>Pseudomonadati</taxon>
        <taxon>Pseudomonadota</taxon>
        <taxon>Gammaproteobacteria</taxon>
        <taxon>Enterobacterales</taxon>
        <taxon>Enterobacteriaceae</taxon>
        <taxon>Escherichia</taxon>
    </lineage>
</organism>
<dbReference type="Proteomes" id="UP000036331">
    <property type="component" value="Unassembled WGS sequence"/>
</dbReference>
<evidence type="ECO:0000313" key="4">
    <source>
        <dbReference type="EMBL" id="ONG32470.1"/>
    </source>
</evidence>
<dbReference type="Proteomes" id="UP000264870">
    <property type="component" value="Unassembled WGS sequence"/>
</dbReference>